<reference evidence="8 9" key="1">
    <citation type="submission" date="2018-03" db="EMBL/GenBank/DDBJ databases">
        <title>A gene transfer event suggests a long-term partnership between eustigmatophyte algae and a novel lineage of endosymbiotic bacteria.</title>
        <authorList>
            <person name="Yurchenko T."/>
            <person name="Sevcikova T."/>
            <person name="Pribyl P."/>
            <person name="El Karkouri K."/>
            <person name="Klimes V."/>
            <person name="Amaral R."/>
            <person name="Zbrankova V."/>
            <person name="Kim E."/>
            <person name="Raoult D."/>
            <person name="Santos L.M.A."/>
            <person name="Elias M."/>
        </authorList>
    </citation>
    <scope>NUCLEOTIDE SEQUENCE [LARGE SCALE GENOMIC DNA]</scope>
    <source>
        <strain evidence="8">CCALA 838</strain>
    </source>
</reference>
<dbReference type="PIRSF" id="PIRSF002181">
    <property type="entry name" value="Ribosomal_L13"/>
    <property type="match status" value="1"/>
</dbReference>
<dbReference type="SUPFAM" id="SSF52161">
    <property type="entry name" value="Ribosomal protein L13"/>
    <property type="match status" value="1"/>
</dbReference>
<comment type="subunit">
    <text evidence="4">Part of the 50S ribosomal subunit.</text>
</comment>
<dbReference type="OrthoDB" id="9801330at2"/>
<dbReference type="GO" id="GO:0006412">
    <property type="term" value="P:translation"/>
    <property type="evidence" value="ECO:0007669"/>
    <property type="project" value="UniProtKB-UniRule"/>
</dbReference>
<dbReference type="Gene3D" id="3.90.1180.10">
    <property type="entry name" value="Ribosomal protein L13"/>
    <property type="match status" value="1"/>
</dbReference>
<dbReference type="PROSITE" id="PS00783">
    <property type="entry name" value="RIBOSOMAL_L13"/>
    <property type="match status" value="1"/>
</dbReference>
<keyword evidence="9" id="KW-1185">Reference proteome</keyword>
<dbReference type="NCBIfam" id="TIGR01066">
    <property type="entry name" value="rplM_bact"/>
    <property type="match status" value="1"/>
</dbReference>
<sequence length="156" mass="17516">MNKTYSIKAGDISKPWLLIDAKDLVLGRLASEIAKILRGKHKPTFTPHMDCGDNVVVINAKDIKLTGNKAARKDGKIYYWHTGHPGGIKETTAGKLLEGKYPERVLELAVKRMISKNTLRNRQMSNLHIYAGSEHPHSAQKPEVYDFGSKNPKNKR</sequence>
<dbReference type="GO" id="GO:1990904">
    <property type="term" value="C:ribonucleoprotein complex"/>
    <property type="evidence" value="ECO:0007669"/>
    <property type="project" value="UniProtKB-KW"/>
</dbReference>
<dbReference type="InterPro" id="IPR005822">
    <property type="entry name" value="Ribosomal_uL13"/>
</dbReference>
<dbReference type="KEGG" id="ptc:phytr_11820"/>
<evidence type="ECO:0000256" key="6">
    <source>
        <dbReference type="RuleBase" id="RU003878"/>
    </source>
</evidence>
<evidence type="ECO:0000256" key="7">
    <source>
        <dbReference type="SAM" id="MobiDB-lite"/>
    </source>
</evidence>
<dbReference type="Pfam" id="PF00572">
    <property type="entry name" value="Ribosomal_L13"/>
    <property type="match status" value="1"/>
</dbReference>
<dbReference type="InterPro" id="IPR023563">
    <property type="entry name" value="Ribosomal_uL13_CS"/>
</dbReference>
<organism evidence="8 9">
    <name type="scientific">Candidatus Phycorickettsia trachydisci</name>
    <dbReference type="NCBI Taxonomy" id="2115978"/>
    <lineage>
        <taxon>Bacteria</taxon>
        <taxon>Pseudomonadati</taxon>
        <taxon>Pseudomonadota</taxon>
        <taxon>Alphaproteobacteria</taxon>
        <taxon>Rickettsiales</taxon>
        <taxon>Rickettsiaceae</taxon>
        <taxon>Candidatus Phycorickettsia</taxon>
    </lineage>
</organism>
<name>A0A2P1PA12_9RICK</name>
<dbReference type="CDD" id="cd00392">
    <property type="entry name" value="Ribosomal_L13"/>
    <property type="match status" value="1"/>
</dbReference>
<dbReference type="GO" id="GO:0003729">
    <property type="term" value="F:mRNA binding"/>
    <property type="evidence" value="ECO:0007669"/>
    <property type="project" value="TreeGrafter"/>
</dbReference>
<keyword evidence="3 4" id="KW-0687">Ribonucleoprotein</keyword>
<dbReference type="EMBL" id="CP027845">
    <property type="protein sequence ID" value="AVP88107.1"/>
    <property type="molecule type" value="Genomic_DNA"/>
</dbReference>
<accession>A0A2P1PA12</accession>
<evidence type="ECO:0000256" key="4">
    <source>
        <dbReference type="HAMAP-Rule" id="MF_01366"/>
    </source>
</evidence>
<proteinExistence type="inferred from homology"/>
<dbReference type="HAMAP" id="MF_01366">
    <property type="entry name" value="Ribosomal_uL13"/>
    <property type="match status" value="1"/>
</dbReference>
<dbReference type="AlphaFoldDB" id="A0A2P1PA12"/>
<dbReference type="GO" id="GO:0017148">
    <property type="term" value="P:negative regulation of translation"/>
    <property type="evidence" value="ECO:0007669"/>
    <property type="project" value="TreeGrafter"/>
</dbReference>
<dbReference type="GO" id="GO:0003735">
    <property type="term" value="F:structural constituent of ribosome"/>
    <property type="evidence" value="ECO:0007669"/>
    <property type="project" value="InterPro"/>
</dbReference>
<comment type="similarity">
    <text evidence="1 4 5">Belongs to the universal ribosomal protein uL13 family.</text>
</comment>
<evidence type="ECO:0000256" key="5">
    <source>
        <dbReference type="RuleBase" id="RU003877"/>
    </source>
</evidence>
<dbReference type="Proteomes" id="UP000241762">
    <property type="component" value="Chromosome"/>
</dbReference>
<dbReference type="RefSeq" id="WP_106874921.1">
    <property type="nucleotide sequence ID" value="NZ_CP027845.1"/>
</dbReference>
<gene>
    <name evidence="4 6" type="primary">rplM</name>
    <name evidence="8" type="ORF">phytr_11820</name>
</gene>
<evidence type="ECO:0000256" key="2">
    <source>
        <dbReference type="ARBA" id="ARBA00022980"/>
    </source>
</evidence>
<dbReference type="PANTHER" id="PTHR11545:SF2">
    <property type="entry name" value="LARGE RIBOSOMAL SUBUNIT PROTEIN UL13M"/>
    <property type="match status" value="1"/>
</dbReference>
<evidence type="ECO:0000313" key="9">
    <source>
        <dbReference type="Proteomes" id="UP000241762"/>
    </source>
</evidence>
<comment type="function">
    <text evidence="4 6">This protein is one of the early assembly proteins of the 50S ribosomal subunit, although it is not seen to bind rRNA by itself. It is important during the early stages of 50S assembly.</text>
</comment>
<evidence type="ECO:0000256" key="3">
    <source>
        <dbReference type="ARBA" id="ARBA00023274"/>
    </source>
</evidence>
<dbReference type="InterPro" id="IPR036899">
    <property type="entry name" value="Ribosomal_uL13_sf"/>
</dbReference>
<evidence type="ECO:0000256" key="1">
    <source>
        <dbReference type="ARBA" id="ARBA00006227"/>
    </source>
</evidence>
<protein>
    <recommendedName>
        <fullName evidence="4">Large ribosomal subunit protein uL13</fullName>
    </recommendedName>
</protein>
<evidence type="ECO:0000313" key="8">
    <source>
        <dbReference type="EMBL" id="AVP88107.1"/>
    </source>
</evidence>
<feature type="region of interest" description="Disordered" evidence="7">
    <location>
        <begin position="133"/>
        <end position="156"/>
    </location>
</feature>
<dbReference type="InterPro" id="IPR005823">
    <property type="entry name" value="Ribosomal_uL13_bac-type"/>
</dbReference>
<dbReference type="GO" id="GO:0005840">
    <property type="term" value="C:ribosome"/>
    <property type="evidence" value="ECO:0007669"/>
    <property type="project" value="UniProtKB-KW"/>
</dbReference>
<keyword evidence="2 4" id="KW-0689">Ribosomal protein</keyword>
<dbReference type="PANTHER" id="PTHR11545">
    <property type="entry name" value="RIBOSOMAL PROTEIN L13"/>
    <property type="match status" value="1"/>
</dbReference>